<comment type="caution">
    <text evidence="1">The sequence shown here is derived from an EMBL/GenBank/DDBJ whole genome shotgun (WGS) entry which is preliminary data.</text>
</comment>
<reference evidence="1 2" key="1">
    <citation type="submission" date="2020-03" db="EMBL/GenBank/DDBJ databases">
        <title>Genomic Encyclopedia of Type Strains, Phase IV (KMG-IV): sequencing the most valuable type-strain genomes for metagenomic binning, comparative biology and taxonomic classification.</title>
        <authorList>
            <person name="Goeker M."/>
        </authorList>
    </citation>
    <scope>NUCLEOTIDE SEQUENCE [LARGE SCALE GENOMIC DNA]</scope>
    <source>
        <strain evidence="1 2">DSM 7225</strain>
    </source>
</reference>
<dbReference type="RefSeq" id="WP_125974637.1">
    <property type="nucleotide sequence ID" value="NZ_BAAADY010000022.1"/>
</dbReference>
<dbReference type="Proteomes" id="UP000531251">
    <property type="component" value="Unassembled WGS sequence"/>
</dbReference>
<proteinExistence type="predicted"/>
<name>A0A7X5XUX1_9SPHN</name>
<evidence type="ECO:0000313" key="2">
    <source>
        <dbReference type="Proteomes" id="UP000531251"/>
    </source>
</evidence>
<dbReference type="EMBL" id="JAATJB010000001">
    <property type="protein sequence ID" value="NJB95786.1"/>
    <property type="molecule type" value="Genomic_DNA"/>
</dbReference>
<evidence type="ECO:0000313" key="1">
    <source>
        <dbReference type="EMBL" id="NJB95786.1"/>
    </source>
</evidence>
<dbReference type="Gene3D" id="6.20.450.20">
    <property type="match status" value="1"/>
</dbReference>
<sequence>MSKAAVFTMKLEPDLRDAFMAAAEAAHRPASQVVRELMREFVQQQENAEAYRAFVTHKVELSRASIRRGEGRSNEEVEAAFAARRARVTDAQ</sequence>
<protein>
    <submittedName>
        <fullName evidence="1">Putative transcriptional regulator</fullName>
    </submittedName>
</protein>
<dbReference type="AlphaFoldDB" id="A0A7X5XUX1"/>
<accession>A0A7X5XUX1</accession>
<gene>
    <name evidence="1" type="ORF">GGR89_000078</name>
</gene>
<organism evidence="1 2">
    <name type="scientific">Sphingomonas trueperi</name>
    <dbReference type="NCBI Taxonomy" id="53317"/>
    <lineage>
        <taxon>Bacteria</taxon>
        <taxon>Pseudomonadati</taxon>
        <taxon>Pseudomonadota</taxon>
        <taxon>Alphaproteobacteria</taxon>
        <taxon>Sphingomonadales</taxon>
        <taxon>Sphingomonadaceae</taxon>
        <taxon>Sphingomonas</taxon>
    </lineage>
</organism>
<keyword evidence="2" id="KW-1185">Reference proteome</keyword>